<dbReference type="OrthoDB" id="682893at2759"/>
<evidence type="ECO:0000259" key="3">
    <source>
        <dbReference type="PROSITE" id="PS50158"/>
    </source>
</evidence>
<dbReference type="GO" id="GO:0003676">
    <property type="term" value="F:nucleic acid binding"/>
    <property type="evidence" value="ECO:0007669"/>
    <property type="project" value="InterPro"/>
</dbReference>
<dbReference type="PANTHER" id="PTHR31286">
    <property type="entry name" value="GLYCINE-RICH CELL WALL STRUCTURAL PROTEIN 1.8-LIKE"/>
    <property type="match status" value="1"/>
</dbReference>
<dbReference type="PROSITE" id="PS50158">
    <property type="entry name" value="ZF_CCHC"/>
    <property type="match status" value="1"/>
</dbReference>
<reference evidence="4 5" key="1">
    <citation type="journal article" date="2017" name="Nature">
        <title>The Apostasia genome and the evolution of orchids.</title>
        <authorList>
            <person name="Zhang G.Q."/>
            <person name="Liu K.W."/>
            <person name="Li Z."/>
            <person name="Lohaus R."/>
            <person name="Hsiao Y.Y."/>
            <person name="Niu S.C."/>
            <person name="Wang J.Y."/>
            <person name="Lin Y.C."/>
            <person name="Xu Q."/>
            <person name="Chen L.J."/>
            <person name="Yoshida K."/>
            <person name="Fujiwara S."/>
            <person name="Wang Z.W."/>
            <person name="Zhang Y.Q."/>
            <person name="Mitsuda N."/>
            <person name="Wang M."/>
            <person name="Liu G.H."/>
            <person name="Pecoraro L."/>
            <person name="Huang H.X."/>
            <person name="Xiao X.J."/>
            <person name="Lin M."/>
            <person name="Wu X.Y."/>
            <person name="Wu W.L."/>
            <person name="Chen Y.Y."/>
            <person name="Chang S.B."/>
            <person name="Sakamoto S."/>
            <person name="Ohme-Takagi M."/>
            <person name="Yagi M."/>
            <person name="Zeng S.J."/>
            <person name="Shen C.Y."/>
            <person name="Yeh C.M."/>
            <person name="Luo Y.B."/>
            <person name="Tsai W.C."/>
            <person name="Van de Peer Y."/>
            <person name="Liu Z.J."/>
        </authorList>
    </citation>
    <scope>NUCLEOTIDE SEQUENCE [LARGE SCALE GENOMIC DNA]</scope>
    <source>
        <strain evidence="5">cv. Shenzhen</strain>
        <tissue evidence="4">Stem</tissue>
    </source>
</reference>
<organism evidence="4 5">
    <name type="scientific">Apostasia shenzhenica</name>
    <dbReference type="NCBI Taxonomy" id="1088818"/>
    <lineage>
        <taxon>Eukaryota</taxon>
        <taxon>Viridiplantae</taxon>
        <taxon>Streptophyta</taxon>
        <taxon>Embryophyta</taxon>
        <taxon>Tracheophyta</taxon>
        <taxon>Spermatophyta</taxon>
        <taxon>Magnoliopsida</taxon>
        <taxon>Liliopsida</taxon>
        <taxon>Asparagales</taxon>
        <taxon>Orchidaceae</taxon>
        <taxon>Apostasioideae</taxon>
        <taxon>Apostasia</taxon>
    </lineage>
</organism>
<dbReference type="PANTHER" id="PTHR31286:SF180">
    <property type="entry name" value="OS10G0362600 PROTEIN"/>
    <property type="match status" value="1"/>
</dbReference>
<accession>A0A2I0AVR6</accession>
<feature type="domain" description="CCHC-type" evidence="3">
    <location>
        <begin position="241"/>
        <end position="255"/>
    </location>
</feature>
<dbReference type="GO" id="GO:0008270">
    <property type="term" value="F:zinc ion binding"/>
    <property type="evidence" value="ECO:0007669"/>
    <property type="project" value="UniProtKB-KW"/>
</dbReference>
<dbReference type="InterPro" id="IPR025558">
    <property type="entry name" value="DUF4283"/>
</dbReference>
<evidence type="ECO:0000313" key="5">
    <source>
        <dbReference type="Proteomes" id="UP000236161"/>
    </source>
</evidence>
<dbReference type="InterPro" id="IPR040256">
    <property type="entry name" value="At4g02000-like"/>
</dbReference>
<evidence type="ECO:0000256" key="2">
    <source>
        <dbReference type="SAM" id="MobiDB-lite"/>
    </source>
</evidence>
<dbReference type="InterPro" id="IPR025836">
    <property type="entry name" value="Zn_knuckle_CX2CX4HX4C"/>
</dbReference>
<name>A0A2I0AVR6_9ASPA</name>
<dbReference type="GO" id="GO:0016787">
    <property type="term" value="F:hydrolase activity"/>
    <property type="evidence" value="ECO:0007669"/>
    <property type="project" value="UniProtKB-KW"/>
</dbReference>
<keyword evidence="1" id="KW-0479">Metal-binding</keyword>
<evidence type="ECO:0000256" key="1">
    <source>
        <dbReference type="PROSITE-ProRule" id="PRU00047"/>
    </source>
</evidence>
<sequence length="357" mass="39136">MDLQFVANPTLNGNGSRDVDMLDCPATSSAWEKKSKSYVNFSALDLSGSSRMVDGDVVLDEEEIAQLQSKLEAALVGRLLGRRMPCHLLSWELYKLWGHFEGFKLLDVGSDCFVCPFENAEDRDEVLRGSPWIVAGQVLGLDVWSPDFTPSSLACRTIPIWIRLPGLPLYCWGLTNFARIALSVGTPLWVDPCTASLERATFARICVKVDLSKPLKAETWVRGSYGRFLQRIEYEGLSAVCLTCGKVGHQDTQCPLFQEDSSMERTLPSFLGNQLRTRDPVSGSNAIVCPTSSQPSCGKTCMEESDSFHVAVGRGLCNVVGARRSPRRSKEADKPMEGAGGGQWVHKGPGVQGNRLA</sequence>
<keyword evidence="4" id="KW-0378">Hydrolase</keyword>
<dbReference type="STRING" id="1088818.A0A2I0AVR6"/>
<gene>
    <name evidence="4" type="ORF">AXF42_Ash020239</name>
</gene>
<protein>
    <submittedName>
        <fullName evidence="4">5'-3' exoribonuclease 2</fullName>
        <ecNumber evidence="4">3.1.13.-</ecNumber>
    </submittedName>
</protein>
<evidence type="ECO:0000313" key="4">
    <source>
        <dbReference type="EMBL" id="PKA59638.1"/>
    </source>
</evidence>
<dbReference type="Pfam" id="PF14392">
    <property type="entry name" value="zf-CCHC_4"/>
    <property type="match status" value="1"/>
</dbReference>
<keyword evidence="1" id="KW-0863">Zinc-finger</keyword>
<feature type="region of interest" description="Disordered" evidence="2">
    <location>
        <begin position="323"/>
        <end position="357"/>
    </location>
</feature>
<dbReference type="EC" id="3.1.13.-" evidence="4"/>
<dbReference type="InterPro" id="IPR001878">
    <property type="entry name" value="Znf_CCHC"/>
</dbReference>
<dbReference type="Pfam" id="PF14111">
    <property type="entry name" value="DUF4283"/>
    <property type="match status" value="1"/>
</dbReference>
<proteinExistence type="predicted"/>
<keyword evidence="1" id="KW-0862">Zinc</keyword>
<dbReference type="EMBL" id="KZ451946">
    <property type="protein sequence ID" value="PKA59638.1"/>
    <property type="molecule type" value="Genomic_DNA"/>
</dbReference>
<keyword evidence="5" id="KW-1185">Reference proteome</keyword>
<dbReference type="AlphaFoldDB" id="A0A2I0AVR6"/>
<dbReference type="Proteomes" id="UP000236161">
    <property type="component" value="Unassembled WGS sequence"/>
</dbReference>